<dbReference type="InterPro" id="IPR001264">
    <property type="entry name" value="Glyco_trans_51"/>
</dbReference>
<dbReference type="GO" id="GO:0009252">
    <property type="term" value="P:peptidoglycan biosynthetic process"/>
    <property type="evidence" value="ECO:0007669"/>
    <property type="project" value="UniProtKB-KW"/>
</dbReference>
<evidence type="ECO:0000256" key="7">
    <source>
        <dbReference type="ARBA" id="ARBA00022676"/>
    </source>
</evidence>
<comment type="subcellular location">
    <subcellularLocation>
        <location evidence="1">Cell membrane</location>
    </subcellularLocation>
</comment>
<dbReference type="NCBIfam" id="TIGR02074">
    <property type="entry name" value="PBP_1a_fam"/>
    <property type="match status" value="1"/>
</dbReference>
<evidence type="ECO:0000256" key="17">
    <source>
        <dbReference type="SAM" id="Phobius"/>
    </source>
</evidence>
<dbReference type="InterPro" id="IPR036950">
    <property type="entry name" value="PBP_transglycosylase"/>
</dbReference>
<gene>
    <name evidence="20" type="ORF">US96_C0020G0005</name>
</gene>
<sequence length="765" mass="84684">MKLARVFILFISNFLTLIGDLVIAIIYIFWILFKIIISTSDLLVGKTLGLPRSFFKKINFRKTHEKEIYSSKRKLPRLKLSLNFKKRINLLNLRIRKRKRGRPRLPLAIPYSTKFKYLFVGSFVSFVFIFLPLYIYTFINSLPSPKALAQQEIAQTTKIYDRGGTLLYQIYANQDRTVVPISNIPDSLKNATIAIEDKNFYKTPGIDIFAIGRSVFANLSGEPLQGGSTITQQLIKARLLTPERTIERKVKEIVLALWAERIYTKDEILEMYLNQVPYGGTAWGAEAAAQTYFGKSVKDLTLSESAFLAGLPRAPSIYSPYGADKSLWKARQKEVLARMVNLGFIKDSRAKEAEAQELVFKTPNQALYAPHFVMYVRDILIEKYGISMIERGGLAITTSLDLPTQDFAQKVVREEVEKSAYLNISNAATLITNPATGDILAMVGGVDYFGENGGNYNVTTALRQPGSTIKVVTYSQALLNGLTAATSIQDSPVTYSAPGSVPYSPVNYDGKFHGTVTLRNALGNSINIPAVKTLNRIGVSAMVELAKKMGITSWEEPENYGLALTLGAAEVKMTDLATLYGAFANQGDKVDLNPILKIVDSEGNIIEEKKEVRKTNVIPKEIAFIISDILADNRARLMEFGSSSPLNIPGHKVSVKTGTTDNKRDNWTIGFTPSLLIAVWVGNNDNSPMNPRLASGISGAAPIWNRLMTQFLSSSDPKTEIPKIPENIVVKSCGGRDEYFVKGTENLAFCRPLSSLTEGSGVRTP</sequence>
<dbReference type="Gene3D" id="1.10.3810.10">
    <property type="entry name" value="Biosynthetic peptidoglycan transglycosylase-like"/>
    <property type="match status" value="1"/>
</dbReference>
<comment type="similarity">
    <text evidence="2">In the C-terminal section; belongs to the transpeptidase family.</text>
</comment>
<accession>A0A0G0MMP7</accession>
<dbReference type="PANTHER" id="PTHR32282:SF11">
    <property type="entry name" value="PENICILLIN-BINDING PROTEIN 1B"/>
    <property type="match status" value="1"/>
</dbReference>
<keyword evidence="13" id="KW-0511">Multifunctional enzyme</keyword>
<keyword evidence="17" id="KW-0812">Transmembrane</keyword>
<dbReference type="SUPFAM" id="SSF56601">
    <property type="entry name" value="beta-lactamase/transpeptidase-like"/>
    <property type="match status" value="1"/>
</dbReference>
<dbReference type="InterPro" id="IPR050396">
    <property type="entry name" value="Glycosyltr_51/Transpeptidase"/>
</dbReference>
<reference evidence="20 21" key="1">
    <citation type="journal article" date="2015" name="Nature">
        <title>rRNA introns, odd ribosomes, and small enigmatic genomes across a large radiation of phyla.</title>
        <authorList>
            <person name="Brown C.T."/>
            <person name="Hug L.A."/>
            <person name="Thomas B.C."/>
            <person name="Sharon I."/>
            <person name="Castelle C.J."/>
            <person name="Singh A."/>
            <person name="Wilkins M.J."/>
            <person name="Williams K.H."/>
            <person name="Banfield J.F."/>
        </authorList>
    </citation>
    <scope>NUCLEOTIDE SEQUENCE [LARGE SCALE GENOMIC DNA]</scope>
</reference>
<dbReference type="InterPro" id="IPR001460">
    <property type="entry name" value="PCN-bd_Tpept"/>
</dbReference>
<protein>
    <submittedName>
        <fullName evidence="20">Penicillin-binding protein, 1A family</fullName>
    </submittedName>
</protein>
<dbReference type="GO" id="GO:0008658">
    <property type="term" value="F:penicillin binding"/>
    <property type="evidence" value="ECO:0007669"/>
    <property type="project" value="InterPro"/>
</dbReference>
<evidence type="ECO:0000256" key="2">
    <source>
        <dbReference type="ARBA" id="ARBA00007090"/>
    </source>
</evidence>
<evidence type="ECO:0000256" key="12">
    <source>
        <dbReference type="ARBA" id="ARBA00023136"/>
    </source>
</evidence>
<evidence type="ECO:0000256" key="11">
    <source>
        <dbReference type="ARBA" id="ARBA00022984"/>
    </source>
</evidence>
<keyword evidence="10" id="KW-0133">Cell shape</keyword>
<dbReference type="Pfam" id="PF00912">
    <property type="entry name" value="Transgly"/>
    <property type="match status" value="1"/>
</dbReference>
<dbReference type="SUPFAM" id="SSF53955">
    <property type="entry name" value="Lysozyme-like"/>
    <property type="match status" value="1"/>
</dbReference>
<evidence type="ECO:0000256" key="1">
    <source>
        <dbReference type="ARBA" id="ARBA00004236"/>
    </source>
</evidence>
<evidence type="ECO:0000259" key="18">
    <source>
        <dbReference type="Pfam" id="PF00905"/>
    </source>
</evidence>
<evidence type="ECO:0000256" key="14">
    <source>
        <dbReference type="ARBA" id="ARBA00023316"/>
    </source>
</evidence>
<dbReference type="PANTHER" id="PTHR32282">
    <property type="entry name" value="BINDING PROTEIN TRANSPEPTIDASE, PUTATIVE-RELATED"/>
    <property type="match status" value="1"/>
</dbReference>
<evidence type="ECO:0000256" key="8">
    <source>
        <dbReference type="ARBA" id="ARBA00022679"/>
    </source>
</evidence>
<evidence type="ECO:0000256" key="4">
    <source>
        <dbReference type="ARBA" id="ARBA00022475"/>
    </source>
</evidence>
<dbReference type="AlphaFoldDB" id="A0A0G0MMP7"/>
<evidence type="ECO:0000256" key="13">
    <source>
        <dbReference type="ARBA" id="ARBA00023268"/>
    </source>
</evidence>
<keyword evidence="5" id="KW-0121">Carboxypeptidase</keyword>
<evidence type="ECO:0000256" key="16">
    <source>
        <dbReference type="ARBA" id="ARBA00049902"/>
    </source>
</evidence>
<keyword evidence="11" id="KW-0573">Peptidoglycan synthesis</keyword>
<dbReference type="Gene3D" id="3.40.710.10">
    <property type="entry name" value="DD-peptidase/beta-lactamase superfamily"/>
    <property type="match status" value="1"/>
</dbReference>
<evidence type="ECO:0000256" key="5">
    <source>
        <dbReference type="ARBA" id="ARBA00022645"/>
    </source>
</evidence>
<comment type="catalytic activity">
    <reaction evidence="15">
        <text>Preferential cleavage: (Ac)2-L-Lys-D-Ala-|-D-Ala. Also transpeptidation of peptidyl-alanyl moieties that are N-acyl substituents of D-alanine.</text>
        <dbReference type="EC" id="3.4.16.4"/>
    </reaction>
</comment>
<dbReference type="GO" id="GO:0008955">
    <property type="term" value="F:peptidoglycan glycosyltransferase activity"/>
    <property type="evidence" value="ECO:0007669"/>
    <property type="project" value="UniProtKB-EC"/>
</dbReference>
<keyword evidence="4" id="KW-1003">Cell membrane</keyword>
<dbReference type="InterPro" id="IPR012338">
    <property type="entry name" value="Beta-lactam/transpept-like"/>
</dbReference>
<feature type="domain" description="Penicillin-binding protein transpeptidase" evidence="18">
    <location>
        <begin position="428"/>
        <end position="708"/>
    </location>
</feature>
<evidence type="ECO:0000313" key="21">
    <source>
        <dbReference type="Proteomes" id="UP000034181"/>
    </source>
</evidence>
<dbReference type="GO" id="GO:0009002">
    <property type="term" value="F:serine-type D-Ala-D-Ala carboxypeptidase activity"/>
    <property type="evidence" value="ECO:0007669"/>
    <property type="project" value="UniProtKB-EC"/>
</dbReference>
<keyword evidence="12 17" id="KW-0472">Membrane</keyword>
<proteinExistence type="inferred from homology"/>
<feature type="domain" description="Glycosyl transferase family 51" evidence="19">
    <location>
        <begin position="165"/>
        <end position="339"/>
    </location>
</feature>
<comment type="similarity">
    <text evidence="3">In the N-terminal section; belongs to the glycosyltransferase 51 family.</text>
</comment>
<evidence type="ECO:0000313" key="20">
    <source>
        <dbReference type="EMBL" id="KKQ74969.1"/>
    </source>
</evidence>
<dbReference type="GO" id="GO:0030288">
    <property type="term" value="C:outer membrane-bounded periplasmic space"/>
    <property type="evidence" value="ECO:0007669"/>
    <property type="project" value="TreeGrafter"/>
</dbReference>
<organism evidence="20 21">
    <name type="scientific">Candidatus Woesebacteria bacterium GW2011_GWB1_38_5b</name>
    <dbReference type="NCBI Taxonomy" id="1618569"/>
    <lineage>
        <taxon>Bacteria</taxon>
        <taxon>Candidatus Woeseibacteriota</taxon>
    </lineage>
</organism>
<keyword evidence="17" id="KW-1133">Transmembrane helix</keyword>
<keyword evidence="14" id="KW-0961">Cell wall biogenesis/degradation</keyword>
<dbReference type="PATRIC" id="fig|1618569.3.peg.536"/>
<evidence type="ECO:0000256" key="9">
    <source>
        <dbReference type="ARBA" id="ARBA00022801"/>
    </source>
</evidence>
<dbReference type="FunFam" id="1.10.3810.10:FF:000001">
    <property type="entry name" value="Penicillin-binding protein 1A"/>
    <property type="match status" value="1"/>
</dbReference>
<evidence type="ECO:0000256" key="10">
    <source>
        <dbReference type="ARBA" id="ARBA00022960"/>
    </source>
</evidence>
<feature type="transmembrane region" description="Helical" evidence="17">
    <location>
        <begin position="117"/>
        <end position="139"/>
    </location>
</feature>
<dbReference type="GO" id="GO:0005886">
    <property type="term" value="C:plasma membrane"/>
    <property type="evidence" value="ECO:0007669"/>
    <property type="project" value="UniProtKB-SubCell"/>
</dbReference>
<dbReference type="Pfam" id="PF00905">
    <property type="entry name" value="Transpeptidase"/>
    <property type="match status" value="1"/>
</dbReference>
<evidence type="ECO:0000256" key="6">
    <source>
        <dbReference type="ARBA" id="ARBA00022670"/>
    </source>
</evidence>
<dbReference type="InterPro" id="IPR023346">
    <property type="entry name" value="Lysozyme-like_dom_sf"/>
</dbReference>
<comment type="caution">
    <text evidence="20">The sequence shown here is derived from an EMBL/GenBank/DDBJ whole genome shotgun (WGS) entry which is preliminary data.</text>
</comment>
<dbReference type="GO" id="GO:0071555">
    <property type="term" value="P:cell wall organization"/>
    <property type="evidence" value="ECO:0007669"/>
    <property type="project" value="UniProtKB-KW"/>
</dbReference>
<feature type="transmembrane region" description="Helical" evidence="17">
    <location>
        <begin position="6"/>
        <end position="33"/>
    </location>
</feature>
<keyword evidence="7" id="KW-0328">Glycosyltransferase</keyword>
<dbReference type="EMBL" id="LBUZ01000020">
    <property type="protein sequence ID" value="KKQ74969.1"/>
    <property type="molecule type" value="Genomic_DNA"/>
</dbReference>
<comment type="catalytic activity">
    <reaction evidence="16">
        <text>[GlcNAc-(1-&gt;4)-Mur2Ac(oyl-L-Ala-gamma-D-Glu-L-Lys-D-Ala-D-Ala)](n)-di-trans,octa-cis-undecaprenyl diphosphate + beta-D-GlcNAc-(1-&gt;4)-Mur2Ac(oyl-L-Ala-gamma-D-Glu-L-Lys-D-Ala-D-Ala)-di-trans,octa-cis-undecaprenyl diphosphate = [GlcNAc-(1-&gt;4)-Mur2Ac(oyl-L-Ala-gamma-D-Glu-L-Lys-D-Ala-D-Ala)](n+1)-di-trans,octa-cis-undecaprenyl diphosphate + di-trans,octa-cis-undecaprenyl diphosphate + H(+)</text>
        <dbReference type="Rhea" id="RHEA:23708"/>
        <dbReference type="Rhea" id="RHEA-COMP:9602"/>
        <dbReference type="Rhea" id="RHEA-COMP:9603"/>
        <dbReference type="ChEBI" id="CHEBI:15378"/>
        <dbReference type="ChEBI" id="CHEBI:58405"/>
        <dbReference type="ChEBI" id="CHEBI:60033"/>
        <dbReference type="ChEBI" id="CHEBI:78435"/>
        <dbReference type="EC" id="2.4.99.28"/>
    </reaction>
</comment>
<keyword evidence="8" id="KW-0808">Transferase</keyword>
<evidence type="ECO:0000256" key="15">
    <source>
        <dbReference type="ARBA" id="ARBA00034000"/>
    </source>
</evidence>
<evidence type="ECO:0000259" key="19">
    <source>
        <dbReference type="Pfam" id="PF00912"/>
    </source>
</evidence>
<name>A0A0G0MMP7_9BACT</name>
<dbReference type="GO" id="GO:0008360">
    <property type="term" value="P:regulation of cell shape"/>
    <property type="evidence" value="ECO:0007669"/>
    <property type="project" value="UniProtKB-KW"/>
</dbReference>
<dbReference type="Proteomes" id="UP000034181">
    <property type="component" value="Unassembled WGS sequence"/>
</dbReference>
<evidence type="ECO:0000256" key="3">
    <source>
        <dbReference type="ARBA" id="ARBA00007739"/>
    </source>
</evidence>
<keyword evidence="9" id="KW-0378">Hydrolase</keyword>
<dbReference type="GO" id="GO:0006508">
    <property type="term" value="P:proteolysis"/>
    <property type="evidence" value="ECO:0007669"/>
    <property type="project" value="UniProtKB-KW"/>
</dbReference>
<keyword evidence="6" id="KW-0645">Protease</keyword>